<name>A0A371CRV1_9APHY</name>
<evidence type="ECO:0000313" key="2">
    <source>
        <dbReference type="Proteomes" id="UP000256964"/>
    </source>
</evidence>
<sequence>MMEGARTRKDLRALLARGVRCHWIDPAPVEALSITLDESSYKELRSLCPSLNDVPLQELVDRIVTKLGADGAYYPGTKIVHDDSKNVVTIEIQATTHCEAALISVLADRSMESTSYIACAPSTCYACHLLVDAVNEVTGSKRFQLGGYGGVVDCAWKFPSWPPQAYDVERIESIMVKKSDSALSETIQKYRRNAEPRPKPLYSVTLPEVVQKDWEEVRREVAQKGWKRR</sequence>
<organism evidence="1 2">
    <name type="scientific">Lentinus brumalis</name>
    <dbReference type="NCBI Taxonomy" id="2498619"/>
    <lineage>
        <taxon>Eukaryota</taxon>
        <taxon>Fungi</taxon>
        <taxon>Dikarya</taxon>
        <taxon>Basidiomycota</taxon>
        <taxon>Agaricomycotina</taxon>
        <taxon>Agaricomycetes</taxon>
        <taxon>Polyporales</taxon>
        <taxon>Polyporaceae</taxon>
        <taxon>Lentinus</taxon>
    </lineage>
</organism>
<accession>A0A371CRV1</accession>
<reference evidence="1 2" key="1">
    <citation type="journal article" date="2018" name="Biotechnol. Biofuels">
        <title>Integrative visual omics of the white-rot fungus Polyporus brumalis exposes the biotechnological potential of its oxidative enzymes for delignifying raw plant biomass.</title>
        <authorList>
            <person name="Miyauchi S."/>
            <person name="Rancon A."/>
            <person name="Drula E."/>
            <person name="Hage H."/>
            <person name="Chaduli D."/>
            <person name="Favel A."/>
            <person name="Grisel S."/>
            <person name="Henrissat B."/>
            <person name="Herpoel-Gimbert I."/>
            <person name="Ruiz-Duenas F.J."/>
            <person name="Chevret D."/>
            <person name="Hainaut M."/>
            <person name="Lin J."/>
            <person name="Wang M."/>
            <person name="Pangilinan J."/>
            <person name="Lipzen A."/>
            <person name="Lesage-Meessen L."/>
            <person name="Navarro D."/>
            <person name="Riley R."/>
            <person name="Grigoriev I.V."/>
            <person name="Zhou S."/>
            <person name="Raouche S."/>
            <person name="Rosso M.N."/>
        </authorList>
    </citation>
    <scope>NUCLEOTIDE SEQUENCE [LARGE SCALE GENOMIC DNA]</scope>
    <source>
        <strain evidence="1 2">BRFM 1820</strain>
    </source>
</reference>
<protein>
    <submittedName>
        <fullName evidence="1">Uncharacterized protein</fullName>
    </submittedName>
</protein>
<gene>
    <name evidence="1" type="ORF">OH76DRAFT_1247101</name>
</gene>
<proteinExistence type="predicted"/>
<keyword evidence="2" id="KW-1185">Reference proteome</keyword>
<dbReference type="Proteomes" id="UP000256964">
    <property type="component" value="Unassembled WGS sequence"/>
</dbReference>
<dbReference type="EMBL" id="KZ857472">
    <property type="protein sequence ID" value="RDX43020.1"/>
    <property type="molecule type" value="Genomic_DNA"/>
</dbReference>
<dbReference type="OrthoDB" id="10550721at2759"/>
<dbReference type="AlphaFoldDB" id="A0A371CRV1"/>
<evidence type="ECO:0000313" key="1">
    <source>
        <dbReference type="EMBL" id="RDX43020.1"/>
    </source>
</evidence>